<dbReference type="OrthoDB" id="361362at2759"/>
<dbReference type="KEGG" id="kbi:30210518"/>
<dbReference type="SUPFAM" id="SSF48371">
    <property type="entry name" value="ARM repeat"/>
    <property type="match status" value="1"/>
</dbReference>
<keyword evidence="5" id="KW-0698">rRNA processing</keyword>
<evidence type="ECO:0000256" key="3">
    <source>
        <dbReference type="ARBA" id="ARBA00006427"/>
    </source>
</evidence>
<evidence type="ECO:0000313" key="8">
    <source>
        <dbReference type="EMBL" id="OCF24658.1"/>
    </source>
</evidence>
<evidence type="ECO:0000313" key="9">
    <source>
        <dbReference type="EMBL" id="WVW84585.1"/>
    </source>
</evidence>
<gene>
    <name evidence="8" type="ORF">I302_06119</name>
    <name evidence="9" type="ORF">I302_106619</name>
</gene>
<feature type="region of interest" description="Disordered" evidence="6">
    <location>
        <begin position="1"/>
        <end position="34"/>
    </location>
</feature>
<dbReference type="InterPro" id="IPR016024">
    <property type="entry name" value="ARM-type_fold"/>
</dbReference>
<comment type="subunit">
    <text evidence="5">Component of the RIX1 complex.</text>
</comment>
<keyword evidence="10" id="KW-1185">Reference proteome</keyword>
<dbReference type="GO" id="GO:0005634">
    <property type="term" value="C:nucleus"/>
    <property type="evidence" value="ECO:0007669"/>
    <property type="project" value="UniProtKB-SubCell"/>
</dbReference>
<comment type="subcellular location">
    <subcellularLocation>
        <location evidence="2 5">Nucleus</location>
    </subcellularLocation>
</comment>
<evidence type="ECO:0000256" key="5">
    <source>
        <dbReference type="RuleBase" id="RU368021"/>
    </source>
</evidence>
<reference evidence="9" key="4">
    <citation type="submission" date="2024-02" db="EMBL/GenBank/DDBJ databases">
        <title>Comparative genomics of Cryptococcus and Kwoniella reveals pathogenesis evolution and contrasting modes of karyotype evolution via chromosome fusion or intercentromeric recombination.</title>
        <authorList>
            <person name="Coelho M.A."/>
            <person name="David-Palma M."/>
            <person name="Shea T."/>
            <person name="Bowers K."/>
            <person name="McGinley-Smith S."/>
            <person name="Mohammad A.W."/>
            <person name="Gnirke A."/>
            <person name="Yurkov A.M."/>
            <person name="Nowrousian M."/>
            <person name="Sun S."/>
            <person name="Cuomo C.A."/>
            <person name="Heitman J."/>
        </authorList>
    </citation>
    <scope>NUCLEOTIDE SEQUENCE</scope>
    <source>
        <strain evidence="9">CBS 10118</strain>
    </source>
</reference>
<organism evidence="8">
    <name type="scientific">Kwoniella bestiolae CBS 10118</name>
    <dbReference type="NCBI Taxonomy" id="1296100"/>
    <lineage>
        <taxon>Eukaryota</taxon>
        <taxon>Fungi</taxon>
        <taxon>Dikarya</taxon>
        <taxon>Basidiomycota</taxon>
        <taxon>Agaricomycotina</taxon>
        <taxon>Tremellomycetes</taxon>
        <taxon>Tremellales</taxon>
        <taxon>Cryptococcaceae</taxon>
        <taxon>Kwoniella</taxon>
    </lineage>
</organism>
<reference evidence="9" key="2">
    <citation type="submission" date="2013-07" db="EMBL/GenBank/DDBJ databases">
        <authorList>
            <consortium name="The Broad Institute Genome Sequencing Platform"/>
            <person name="Cuomo C."/>
            <person name="Litvintseva A."/>
            <person name="Chen Y."/>
            <person name="Heitman J."/>
            <person name="Sun S."/>
            <person name="Springer D."/>
            <person name="Dromer F."/>
            <person name="Young S.K."/>
            <person name="Zeng Q."/>
            <person name="Gargeya S."/>
            <person name="Fitzgerald M."/>
            <person name="Abouelleil A."/>
            <person name="Alvarado L."/>
            <person name="Berlin A.M."/>
            <person name="Chapman S.B."/>
            <person name="Dewar J."/>
            <person name="Goldberg J."/>
            <person name="Griggs A."/>
            <person name="Gujja S."/>
            <person name="Hansen M."/>
            <person name="Howarth C."/>
            <person name="Imamovic A."/>
            <person name="Larimer J."/>
            <person name="McCowan C."/>
            <person name="Murphy C."/>
            <person name="Pearson M."/>
            <person name="Priest M."/>
            <person name="Roberts A."/>
            <person name="Saif S."/>
            <person name="Shea T."/>
            <person name="Sykes S."/>
            <person name="Wortman J."/>
            <person name="Nusbaum C."/>
            <person name="Birren B."/>
        </authorList>
    </citation>
    <scope>NUCLEOTIDE SEQUENCE</scope>
    <source>
        <strain evidence="9">CBS 10118</strain>
    </source>
</reference>
<comment type="similarity">
    <text evidence="3 5">Belongs to the IPI1/TEX10 family.</text>
</comment>
<dbReference type="AlphaFoldDB" id="A0A1B9G0W8"/>
<dbReference type="PANTHER" id="PTHR16056:SF2">
    <property type="entry name" value="TESTIS-EXPRESSED PROTEIN 10"/>
    <property type="match status" value="1"/>
</dbReference>
<name>A0A1B9G0W8_9TREE</name>
<comment type="function">
    <text evidence="1 5">Component of the RIX1 complex required for processing of ITS2 sequences from 35S pre-rRNA.</text>
</comment>
<feature type="compositionally biased region" description="Basic residues" evidence="6">
    <location>
        <begin position="1"/>
        <end position="10"/>
    </location>
</feature>
<dbReference type="GO" id="GO:0006364">
    <property type="term" value="P:rRNA processing"/>
    <property type="evidence" value="ECO:0007669"/>
    <property type="project" value="UniProtKB-UniRule"/>
</dbReference>
<dbReference type="STRING" id="1296100.A0A1B9G0W8"/>
<dbReference type="VEuPathDB" id="FungiDB:I302_06119"/>
<dbReference type="InterPro" id="IPR024679">
    <property type="entry name" value="Ipi1_N"/>
</dbReference>
<feature type="domain" description="Pre-rRNA-processing protein Ipi1 N-terminal" evidence="7">
    <location>
        <begin position="144"/>
        <end position="188"/>
    </location>
</feature>
<reference evidence="8" key="1">
    <citation type="submission" date="2013-07" db="EMBL/GenBank/DDBJ databases">
        <title>The Genome Sequence of Cryptococcus bestiolae CBS10118.</title>
        <authorList>
            <consortium name="The Broad Institute Genome Sequencing Platform"/>
            <person name="Cuomo C."/>
            <person name="Litvintseva A."/>
            <person name="Chen Y."/>
            <person name="Heitman J."/>
            <person name="Sun S."/>
            <person name="Springer D."/>
            <person name="Dromer F."/>
            <person name="Young S.K."/>
            <person name="Zeng Q."/>
            <person name="Gargeya S."/>
            <person name="Fitzgerald M."/>
            <person name="Abouelleil A."/>
            <person name="Alvarado L."/>
            <person name="Berlin A.M."/>
            <person name="Chapman S.B."/>
            <person name="Dewar J."/>
            <person name="Goldberg J."/>
            <person name="Griggs A."/>
            <person name="Gujja S."/>
            <person name="Hansen M."/>
            <person name="Howarth C."/>
            <person name="Imamovic A."/>
            <person name="Larimer J."/>
            <person name="McCowan C."/>
            <person name="Murphy C."/>
            <person name="Pearson M."/>
            <person name="Priest M."/>
            <person name="Roberts A."/>
            <person name="Saif S."/>
            <person name="Shea T."/>
            <person name="Sykes S."/>
            <person name="Wortman J."/>
            <person name="Nusbaum C."/>
            <person name="Birren B."/>
        </authorList>
    </citation>
    <scope>NUCLEOTIDE SEQUENCE [LARGE SCALE GENOMIC DNA]</scope>
    <source>
        <strain evidence="8">CBS 10118</strain>
    </source>
</reference>
<sequence length="724" mass="80349">MPKATRKKKEKQADFTKAKLKLGKGKKQASNATDTSFKARSIALPGQQAISRAILNSDGLGPSEPTTGNGLTLEDLFIRFRHPNAGVRRESIGGVREILTIDVGRDIGKVLRALGGLVSDDDASVRKALIGLLAWYLPQFPVSTLSPHLPLLILQTSSSLSHIFPEIRLDACKLVHLLLNHVPSHIVGNWPREPSNILEGLRLAVGLGGEKGVNSQIGRLTGGAKLVTLRAMMEFVKRGLGKGDDADSTEWLDGWMERRDKGKGVDIEVREEPTYEDLSKEGWAVGSSWDLQKDLEGAWEVGRLNAQGKEDEDGIVSVLSQLYTSLHPLLLSTFLENAPTAFSPSSTSSAASTEDIPLALCTTTASLTEFLARAILTRSTSNPSSEVKEVRSSISDFLKRMAAWFPFSSNRLNVPTPNGLTAGFELSLVYSNLAVLLAPRPVKLVWPKEKSQKELGWREKLRAIESAWAEMRRKQGMRGKGKGKENADEWALEEVASWVVEVLAPKKDILSPSLTPAAYSAIIPIIFSLLTQPPSLAHEEEDIPSTVGEAFLSHLLRTSSTSSIRSRGDEFMIFLIEIYEQRYPKYPFHIPTINTILRDQFKLWFESIPKVLWELGNRDEEATERLLEFLLRLGSKGKEALDERYSILDGDSFATISSKLAPFFHLQHPSKGSIPGPWTKLSNQKVKKLGLDVSRIWMEWDDGRLRDATDRAVRGGEWEGYWSR</sequence>
<protein>
    <recommendedName>
        <fullName evidence="5">Pre-rRNA-processing protein</fullName>
    </recommendedName>
</protein>
<feature type="compositionally biased region" description="Basic residues" evidence="6">
    <location>
        <begin position="18"/>
        <end position="27"/>
    </location>
</feature>
<dbReference type="EMBL" id="KI894022">
    <property type="protein sequence ID" value="OCF24658.1"/>
    <property type="molecule type" value="Genomic_DNA"/>
</dbReference>
<dbReference type="Pfam" id="PF12333">
    <property type="entry name" value="Ipi1_N"/>
    <property type="match status" value="1"/>
</dbReference>
<dbReference type="GO" id="GO:0120330">
    <property type="term" value="C:rixosome complex"/>
    <property type="evidence" value="ECO:0007669"/>
    <property type="project" value="UniProtKB-UniRule"/>
</dbReference>
<dbReference type="Proteomes" id="UP000092730">
    <property type="component" value="Chromosome 5"/>
</dbReference>
<accession>A0A1B9G0W8</accession>
<evidence type="ECO:0000256" key="4">
    <source>
        <dbReference type="ARBA" id="ARBA00023242"/>
    </source>
</evidence>
<keyword evidence="5" id="KW-0690">Ribosome biogenesis</keyword>
<evidence type="ECO:0000313" key="10">
    <source>
        <dbReference type="Proteomes" id="UP000092730"/>
    </source>
</evidence>
<keyword evidence="4 5" id="KW-0539">Nucleus</keyword>
<reference evidence="8" key="3">
    <citation type="submission" date="2014-01" db="EMBL/GenBank/DDBJ databases">
        <title>Evolution of pathogenesis and genome organization in the Tremellales.</title>
        <authorList>
            <person name="Cuomo C."/>
            <person name="Litvintseva A."/>
            <person name="Heitman J."/>
            <person name="Chen Y."/>
            <person name="Sun S."/>
            <person name="Springer D."/>
            <person name="Dromer F."/>
            <person name="Young S."/>
            <person name="Zeng Q."/>
            <person name="Chapman S."/>
            <person name="Gujja S."/>
            <person name="Saif S."/>
            <person name="Birren B."/>
        </authorList>
    </citation>
    <scope>NUCLEOTIDE SEQUENCE</scope>
    <source>
        <strain evidence="8">CBS 10118</strain>
    </source>
</reference>
<evidence type="ECO:0000256" key="2">
    <source>
        <dbReference type="ARBA" id="ARBA00004123"/>
    </source>
</evidence>
<evidence type="ECO:0000259" key="7">
    <source>
        <dbReference type="Pfam" id="PF12333"/>
    </source>
</evidence>
<dbReference type="RefSeq" id="XP_019045728.1">
    <property type="nucleotide sequence ID" value="XM_019192731.1"/>
</dbReference>
<evidence type="ECO:0000256" key="1">
    <source>
        <dbReference type="ARBA" id="ARBA00002355"/>
    </source>
</evidence>
<dbReference type="PANTHER" id="PTHR16056">
    <property type="entry name" value="REGULATOR OF MICROTUBULE DYNAMICS PROTEIN"/>
    <property type="match status" value="1"/>
</dbReference>
<dbReference type="GeneID" id="30210518"/>
<dbReference type="EMBL" id="CP144545">
    <property type="protein sequence ID" value="WVW84585.1"/>
    <property type="molecule type" value="Genomic_DNA"/>
</dbReference>
<evidence type="ECO:0000256" key="6">
    <source>
        <dbReference type="SAM" id="MobiDB-lite"/>
    </source>
</evidence>
<proteinExistence type="inferred from homology"/>